<keyword evidence="3" id="KW-1185">Reference proteome</keyword>
<dbReference type="EMBL" id="AMGV01000002">
    <property type="protein sequence ID" value="KEF60828.1"/>
    <property type="molecule type" value="Genomic_DNA"/>
</dbReference>
<gene>
    <name evidence="2" type="ORF">A1O9_02390</name>
</gene>
<protein>
    <submittedName>
        <fullName evidence="2">Uncharacterized protein</fullName>
    </submittedName>
</protein>
<comment type="caution">
    <text evidence="2">The sequence shown here is derived from an EMBL/GenBank/DDBJ whole genome shotgun (WGS) entry which is preliminary data.</text>
</comment>
<organism evidence="2 3">
    <name type="scientific">Exophiala aquamarina CBS 119918</name>
    <dbReference type="NCBI Taxonomy" id="1182545"/>
    <lineage>
        <taxon>Eukaryota</taxon>
        <taxon>Fungi</taxon>
        <taxon>Dikarya</taxon>
        <taxon>Ascomycota</taxon>
        <taxon>Pezizomycotina</taxon>
        <taxon>Eurotiomycetes</taxon>
        <taxon>Chaetothyriomycetidae</taxon>
        <taxon>Chaetothyriales</taxon>
        <taxon>Herpotrichiellaceae</taxon>
        <taxon>Exophiala</taxon>
    </lineage>
</organism>
<dbReference type="VEuPathDB" id="FungiDB:A1O9_02390"/>
<keyword evidence="1" id="KW-0472">Membrane</keyword>
<name>A0A072PND9_9EURO</name>
<dbReference type="GeneID" id="25277334"/>
<proteinExistence type="predicted"/>
<dbReference type="RefSeq" id="XP_013263418.1">
    <property type="nucleotide sequence ID" value="XM_013407964.1"/>
</dbReference>
<sequence length="345" mass="40352">MEELNLPMQELMACSQQRANLVKQLWGSDTRLESDAMLDMQPYLEYYRKECCHALHDGGRHVICRYHSDILEIAKEILNGTPKERLRNQLRSRWAQPNPENLETAIDASIDLTARLVSMANIGMLQFGVSAGIKLPWEGGSIQDLINGHFVRPGHQEANARLERNFKGCNLNRNAGIKIVWTSNLADHLRITDEEVAVFHHASFLKHHRTSGLFPLEFVDETLQTLALLFPQNDKGTIRWLNRRRKSSSQYIDQQLNKCGFLRDKDRQIQKFRFWRERLIELEDFYDEYSPRTIRQLWRDRRDGLAWHTFWAAMLILFLTIFFGIVQSVEGALQVYKAYFPTTMN</sequence>
<evidence type="ECO:0000313" key="3">
    <source>
        <dbReference type="Proteomes" id="UP000027920"/>
    </source>
</evidence>
<feature type="transmembrane region" description="Helical" evidence="1">
    <location>
        <begin position="305"/>
        <end position="326"/>
    </location>
</feature>
<dbReference type="HOGENOM" id="CLU_053383_0_0_1"/>
<accession>A0A072PND9</accession>
<evidence type="ECO:0000313" key="2">
    <source>
        <dbReference type="EMBL" id="KEF60828.1"/>
    </source>
</evidence>
<dbReference type="AlphaFoldDB" id="A0A072PND9"/>
<reference evidence="2 3" key="1">
    <citation type="submission" date="2013-03" db="EMBL/GenBank/DDBJ databases">
        <title>The Genome Sequence of Exophiala aquamarina CBS 119918.</title>
        <authorList>
            <consortium name="The Broad Institute Genomics Platform"/>
            <person name="Cuomo C."/>
            <person name="de Hoog S."/>
            <person name="Gorbushina A."/>
            <person name="Walker B."/>
            <person name="Young S.K."/>
            <person name="Zeng Q."/>
            <person name="Gargeya S."/>
            <person name="Fitzgerald M."/>
            <person name="Haas B."/>
            <person name="Abouelleil A."/>
            <person name="Allen A.W."/>
            <person name="Alvarado L."/>
            <person name="Arachchi H.M."/>
            <person name="Berlin A.M."/>
            <person name="Chapman S.B."/>
            <person name="Gainer-Dewar J."/>
            <person name="Goldberg J."/>
            <person name="Griggs A."/>
            <person name="Gujja S."/>
            <person name="Hansen M."/>
            <person name="Howarth C."/>
            <person name="Imamovic A."/>
            <person name="Ireland A."/>
            <person name="Larimer J."/>
            <person name="McCowan C."/>
            <person name="Murphy C."/>
            <person name="Pearson M."/>
            <person name="Poon T.W."/>
            <person name="Priest M."/>
            <person name="Roberts A."/>
            <person name="Saif S."/>
            <person name="Shea T."/>
            <person name="Sisk P."/>
            <person name="Sykes S."/>
            <person name="Wortman J."/>
            <person name="Nusbaum C."/>
            <person name="Birren B."/>
        </authorList>
    </citation>
    <scope>NUCLEOTIDE SEQUENCE [LARGE SCALE GENOMIC DNA]</scope>
    <source>
        <strain evidence="2 3">CBS 119918</strain>
    </source>
</reference>
<evidence type="ECO:0000256" key="1">
    <source>
        <dbReference type="SAM" id="Phobius"/>
    </source>
</evidence>
<dbReference type="Proteomes" id="UP000027920">
    <property type="component" value="Unassembled WGS sequence"/>
</dbReference>
<dbReference type="OrthoDB" id="5428890at2759"/>
<keyword evidence="1" id="KW-1133">Transmembrane helix</keyword>
<keyword evidence="1" id="KW-0812">Transmembrane</keyword>